<evidence type="ECO:0000313" key="3">
    <source>
        <dbReference type="Proteomes" id="UP000317421"/>
    </source>
</evidence>
<dbReference type="OrthoDB" id="266505at2"/>
<evidence type="ECO:0000256" key="1">
    <source>
        <dbReference type="SAM" id="SignalP"/>
    </source>
</evidence>
<dbReference type="RefSeq" id="WP_146446747.1">
    <property type="nucleotide sequence ID" value="NZ_SJPR01000010.1"/>
</dbReference>
<keyword evidence="1" id="KW-0732">Signal</keyword>
<accession>A0A5C5ZYU8</accession>
<evidence type="ECO:0000313" key="2">
    <source>
        <dbReference type="EMBL" id="TWT92449.1"/>
    </source>
</evidence>
<name>A0A5C5ZYU8_9BACT</name>
<dbReference type="SUPFAM" id="SSF63446">
    <property type="entry name" value="Type I dockerin domain"/>
    <property type="match status" value="1"/>
</dbReference>
<gene>
    <name evidence="2" type="ORF">Pla108_40740</name>
</gene>
<proteinExistence type="predicted"/>
<organism evidence="2 3">
    <name type="scientific">Botrimarina colliarenosi</name>
    <dbReference type="NCBI Taxonomy" id="2528001"/>
    <lineage>
        <taxon>Bacteria</taxon>
        <taxon>Pseudomonadati</taxon>
        <taxon>Planctomycetota</taxon>
        <taxon>Planctomycetia</taxon>
        <taxon>Pirellulales</taxon>
        <taxon>Lacipirellulaceae</taxon>
        <taxon>Botrimarina</taxon>
    </lineage>
</organism>
<keyword evidence="3" id="KW-1185">Reference proteome</keyword>
<evidence type="ECO:0008006" key="4">
    <source>
        <dbReference type="Google" id="ProtNLM"/>
    </source>
</evidence>
<dbReference type="CDD" id="cd14256">
    <property type="entry name" value="Dockerin_I"/>
    <property type="match status" value="1"/>
</dbReference>
<dbReference type="Gene3D" id="1.10.1330.10">
    <property type="entry name" value="Dockerin domain"/>
    <property type="match status" value="1"/>
</dbReference>
<feature type="chain" id="PRO_5023002481" description="Dockerin domain-containing protein" evidence="1">
    <location>
        <begin position="36"/>
        <end position="295"/>
    </location>
</feature>
<sequence precursor="true">MPQVTRVTTGKLFARRCALGLAVVVCLPFSGAANADDATITLELTYGSGAGSAGIWELFGRVDSTPGGANGDFGLSAVRALLNDVDFGVDGSAISLSSGIGALDPINSGGANERPPAILLGDGTIDLIYGQDLSESNGNTVAFGVGVVGNSLLASGTFSAGMTPSFGQDSSGGTPLFTQALFLPSGSSPITSGAVSAGSTFTLVIDNLTIPGDYNGDGMVNAADYTVWRDSNGSTTNLAADGNGDLTVNAADYTIWAGNYGANASFATAIPEPTACLIGVSAVTIIVSGTRRRTL</sequence>
<dbReference type="AlphaFoldDB" id="A0A5C5ZYU8"/>
<feature type="signal peptide" evidence="1">
    <location>
        <begin position="1"/>
        <end position="35"/>
    </location>
</feature>
<dbReference type="EMBL" id="SJPR01000010">
    <property type="protein sequence ID" value="TWT92449.1"/>
    <property type="molecule type" value="Genomic_DNA"/>
</dbReference>
<comment type="caution">
    <text evidence="2">The sequence shown here is derived from an EMBL/GenBank/DDBJ whole genome shotgun (WGS) entry which is preliminary data.</text>
</comment>
<dbReference type="Proteomes" id="UP000317421">
    <property type="component" value="Unassembled WGS sequence"/>
</dbReference>
<protein>
    <recommendedName>
        <fullName evidence="4">Dockerin domain-containing protein</fullName>
    </recommendedName>
</protein>
<reference evidence="2 3" key="1">
    <citation type="submission" date="2019-02" db="EMBL/GenBank/DDBJ databases">
        <title>Deep-cultivation of Planctomycetes and their phenomic and genomic characterization uncovers novel biology.</title>
        <authorList>
            <person name="Wiegand S."/>
            <person name="Jogler M."/>
            <person name="Boedeker C."/>
            <person name="Pinto D."/>
            <person name="Vollmers J."/>
            <person name="Rivas-Marin E."/>
            <person name="Kohn T."/>
            <person name="Peeters S.H."/>
            <person name="Heuer A."/>
            <person name="Rast P."/>
            <person name="Oberbeckmann S."/>
            <person name="Bunk B."/>
            <person name="Jeske O."/>
            <person name="Meyerdierks A."/>
            <person name="Storesund J.E."/>
            <person name="Kallscheuer N."/>
            <person name="Luecker S."/>
            <person name="Lage O.M."/>
            <person name="Pohl T."/>
            <person name="Merkel B.J."/>
            <person name="Hornburger P."/>
            <person name="Mueller R.-W."/>
            <person name="Bruemmer F."/>
            <person name="Labrenz M."/>
            <person name="Spormann A.M."/>
            <person name="Op Den Camp H."/>
            <person name="Overmann J."/>
            <person name="Amann R."/>
            <person name="Jetten M.S.M."/>
            <person name="Mascher T."/>
            <person name="Medema M.H."/>
            <person name="Devos D.P."/>
            <person name="Kaster A.-K."/>
            <person name="Ovreas L."/>
            <person name="Rohde M."/>
            <person name="Galperin M.Y."/>
            <person name="Jogler C."/>
        </authorList>
    </citation>
    <scope>NUCLEOTIDE SEQUENCE [LARGE SCALE GENOMIC DNA]</scope>
    <source>
        <strain evidence="2 3">Pla108</strain>
    </source>
</reference>
<dbReference type="InterPro" id="IPR036439">
    <property type="entry name" value="Dockerin_dom_sf"/>
</dbReference>
<dbReference type="GO" id="GO:0000272">
    <property type="term" value="P:polysaccharide catabolic process"/>
    <property type="evidence" value="ECO:0007669"/>
    <property type="project" value="InterPro"/>
</dbReference>